<evidence type="ECO:0000256" key="13">
    <source>
        <dbReference type="ARBA" id="ARBA00043078"/>
    </source>
</evidence>
<feature type="non-terminal residue" evidence="16">
    <location>
        <position position="649"/>
    </location>
</feature>
<organism evidence="16 17">
    <name type="scientific">Aphanomyces astaci</name>
    <name type="common">Crayfish plague agent</name>
    <dbReference type="NCBI Taxonomy" id="112090"/>
    <lineage>
        <taxon>Eukaryota</taxon>
        <taxon>Sar</taxon>
        <taxon>Stramenopiles</taxon>
        <taxon>Oomycota</taxon>
        <taxon>Saprolegniomycetes</taxon>
        <taxon>Saprolegniales</taxon>
        <taxon>Verrucalvaceae</taxon>
        <taxon>Aphanomyces</taxon>
    </lineage>
</organism>
<feature type="compositionally biased region" description="Low complexity" evidence="14">
    <location>
        <begin position="331"/>
        <end position="342"/>
    </location>
</feature>
<feature type="region of interest" description="Disordered" evidence="14">
    <location>
        <begin position="327"/>
        <end position="358"/>
    </location>
</feature>
<evidence type="ECO:0000313" key="16">
    <source>
        <dbReference type="EMBL" id="RLO13727.1"/>
    </source>
</evidence>
<evidence type="ECO:0000259" key="15">
    <source>
        <dbReference type="SMART" id="SM00458"/>
    </source>
</evidence>
<keyword evidence="8" id="KW-0119">Carbohydrate metabolism</keyword>
<keyword evidence="4" id="KW-1003">Cell membrane</keyword>
<dbReference type="InterPro" id="IPR000772">
    <property type="entry name" value="Ricin_B_lectin"/>
</dbReference>
<evidence type="ECO:0000256" key="7">
    <source>
        <dbReference type="ARBA" id="ARBA00023180"/>
    </source>
</evidence>
<feature type="non-terminal residue" evidence="16">
    <location>
        <position position="1"/>
    </location>
</feature>
<dbReference type="InterPro" id="IPR035992">
    <property type="entry name" value="Ricin_B-like_lectins"/>
</dbReference>
<feature type="compositionally biased region" description="Low complexity" evidence="14">
    <location>
        <begin position="594"/>
        <end position="616"/>
    </location>
</feature>
<feature type="compositionally biased region" description="Low complexity" evidence="14">
    <location>
        <begin position="242"/>
        <end position="254"/>
    </location>
</feature>
<reference evidence="16 17" key="1">
    <citation type="journal article" date="2018" name="J. Invertebr. Pathol.">
        <title>New genotyping method for the causative agent of crayfish plague (Aphanomyces astaci) based on whole genome data.</title>
        <authorList>
            <person name="Minardi D."/>
            <person name="Studholme D.J."/>
            <person name="van der Giezen M."/>
            <person name="Pretto T."/>
            <person name="Oidtmann B."/>
        </authorList>
    </citation>
    <scope>NUCLEOTIDE SEQUENCE [LARGE SCALE GENOMIC DNA]</scope>
    <source>
        <strain evidence="16 17">KB13</strain>
    </source>
</reference>
<dbReference type="Pfam" id="PF00652">
    <property type="entry name" value="Ricin_B_lectin"/>
    <property type="match status" value="1"/>
</dbReference>
<dbReference type="PROSITE" id="PS50231">
    <property type="entry name" value="RICIN_B_LECTIN"/>
    <property type="match status" value="2"/>
</dbReference>
<evidence type="ECO:0000256" key="8">
    <source>
        <dbReference type="ARBA" id="ARBA00023277"/>
    </source>
</evidence>
<keyword evidence="5" id="KW-0378">Hydrolase</keyword>
<comment type="function">
    <text evidence="11">Glucanases play a role in cell expansion during growth, in cell-cell fusion during mating, and in spore release during sporulation. This enzyme may be involved in beta-glucan degradation. Active on laminarin and lichenan.</text>
</comment>
<dbReference type="GO" id="GO:0042973">
    <property type="term" value="F:glucan endo-1,3-beta-D-glucosidase activity"/>
    <property type="evidence" value="ECO:0007669"/>
    <property type="project" value="UniProtKB-EC"/>
</dbReference>
<sequence length="649" mass="71194">VDVVAANQFSQWENVWAKDGVNTMFDRLKNIQASSRAAGKQILIAETGWSSNGSFPSIKEATPESSGVYLKDFLLFAEQQNLNFYYFSSFNLKWGDDSAFGLIEKNWGLFDQNRNILPHVRSVVVGKPQKAVRLWHNGLVIKVDGANTRTEGRVYLDLPTTGLTDSLDREVWFYDEDHKTFRSKSTNQCLDTFVDDAGVSQLHVYWCDVTNANQHWDFHADGSYEIVSVPQVEVAEVATTTTTVAPTEAPTEAPTDPPTDPPTVPPTAAPVNPLAKYYAECGDCRNCQFFTPYYSLCYANWGPRDCGLMPKSTHRWCGSLPAFVPVPPKAAPTRRPTTSTRRPATRPPQPTPSTAAPGVFLGPKASEVRVPVGVFVSLSETSPGKCIRSNDGLLQVVPCSFDDSTKFSIRPFETEEVTIKIAGTDWKITESFGRVVATTVSKVDSVHPDTQTWFYDPLAKTIRSKTNSQACLTLVEDKIHGAVQGRLCDADNEFQQWSYNDLTGQIYYMEKMGLCLATDGPNQPLHVQFCDIAVQNQKWLFELAHHGKKKQAPLPCEYNNQPAPATLAPPVQAPATAVAPTTTTTVAPTTTAAPATTTTAVPTTTAAPATTTAAPTKTRTRRPLPSPCDKNEMDANTTVAPTTTQRETI</sequence>
<evidence type="ECO:0000256" key="6">
    <source>
        <dbReference type="ARBA" id="ARBA00023136"/>
    </source>
</evidence>
<evidence type="ECO:0000256" key="11">
    <source>
        <dbReference type="ARBA" id="ARBA00037649"/>
    </source>
</evidence>
<evidence type="ECO:0000256" key="9">
    <source>
        <dbReference type="ARBA" id="ARBA00023316"/>
    </source>
</evidence>
<keyword evidence="6" id="KW-0472">Membrane</keyword>
<evidence type="ECO:0000256" key="1">
    <source>
        <dbReference type="ARBA" id="ARBA00000382"/>
    </source>
</evidence>
<dbReference type="GO" id="GO:0071555">
    <property type="term" value="P:cell wall organization"/>
    <property type="evidence" value="ECO:0007669"/>
    <property type="project" value="UniProtKB-KW"/>
</dbReference>
<dbReference type="GO" id="GO:0000272">
    <property type="term" value="P:polysaccharide catabolic process"/>
    <property type="evidence" value="ECO:0007669"/>
    <property type="project" value="UniProtKB-KW"/>
</dbReference>
<feature type="domain" description="Ricin B lectin" evidence="15">
    <location>
        <begin position="423"/>
        <end position="542"/>
    </location>
</feature>
<protein>
    <recommendedName>
        <fullName evidence="3">glucan endo-1,3-beta-D-glucosidase</fullName>
        <ecNumber evidence="3">3.2.1.39</ecNumber>
    </recommendedName>
    <alternativeName>
        <fullName evidence="13">Endo-1,3-beta-glucanase btgC</fullName>
    </alternativeName>
    <alternativeName>
        <fullName evidence="12">Laminarinase btgC</fullName>
    </alternativeName>
</protein>
<evidence type="ECO:0000256" key="2">
    <source>
        <dbReference type="ARBA" id="ARBA00004236"/>
    </source>
</evidence>
<dbReference type="Proteomes" id="UP000275652">
    <property type="component" value="Unassembled WGS sequence"/>
</dbReference>
<dbReference type="AlphaFoldDB" id="A0A9X8ECI5"/>
<comment type="caution">
    <text evidence="16">The sequence shown here is derived from an EMBL/GenBank/DDBJ whole genome shotgun (WGS) entry which is preliminary data.</text>
</comment>
<dbReference type="Gene3D" id="3.20.20.80">
    <property type="entry name" value="Glycosidases"/>
    <property type="match status" value="1"/>
</dbReference>
<feature type="compositionally biased region" description="Polar residues" evidence="14">
    <location>
        <begin position="634"/>
        <end position="649"/>
    </location>
</feature>
<feature type="region of interest" description="Disordered" evidence="14">
    <location>
        <begin position="242"/>
        <end position="263"/>
    </location>
</feature>
<gene>
    <name evidence="16" type="ORF">DYB28_013087</name>
</gene>
<dbReference type="SMART" id="SM00458">
    <property type="entry name" value="RICIN"/>
    <property type="match status" value="1"/>
</dbReference>
<evidence type="ECO:0000256" key="3">
    <source>
        <dbReference type="ARBA" id="ARBA00012780"/>
    </source>
</evidence>
<keyword evidence="10" id="KW-0624">Polysaccharide degradation</keyword>
<keyword evidence="7" id="KW-0325">Glycoprotein</keyword>
<dbReference type="InterPro" id="IPR050732">
    <property type="entry name" value="Beta-glucan_modifiers"/>
</dbReference>
<evidence type="ECO:0000256" key="10">
    <source>
        <dbReference type="ARBA" id="ARBA00023326"/>
    </source>
</evidence>
<evidence type="ECO:0000256" key="5">
    <source>
        <dbReference type="ARBA" id="ARBA00022801"/>
    </source>
</evidence>
<evidence type="ECO:0000256" key="14">
    <source>
        <dbReference type="SAM" id="MobiDB-lite"/>
    </source>
</evidence>
<dbReference type="InterPro" id="IPR017853">
    <property type="entry name" value="GH"/>
</dbReference>
<comment type="subcellular location">
    <subcellularLocation>
        <location evidence="2">Cell membrane</location>
    </subcellularLocation>
</comment>
<evidence type="ECO:0000313" key="17">
    <source>
        <dbReference type="Proteomes" id="UP000275652"/>
    </source>
</evidence>
<dbReference type="PANTHER" id="PTHR16631">
    <property type="entry name" value="GLUCAN 1,3-BETA-GLUCOSIDASE"/>
    <property type="match status" value="1"/>
</dbReference>
<dbReference type="EMBL" id="QUTI01003256">
    <property type="protein sequence ID" value="RLO13727.1"/>
    <property type="molecule type" value="Genomic_DNA"/>
</dbReference>
<evidence type="ECO:0000256" key="12">
    <source>
        <dbReference type="ARBA" id="ARBA00042373"/>
    </source>
</evidence>
<dbReference type="PANTHER" id="PTHR16631:SF17">
    <property type="entry name" value="GLUCAN ENDO-1,3-BETA-GLUCOSIDASE BTGC"/>
    <property type="match status" value="1"/>
</dbReference>
<comment type="catalytic activity">
    <reaction evidence="1">
        <text>Hydrolysis of (1-&gt;3)-beta-D-glucosidic linkages in (1-&gt;3)-beta-D-glucans.</text>
        <dbReference type="EC" id="3.2.1.39"/>
    </reaction>
</comment>
<dbReference type="SUPFAM" id="SSF51445">
    <property type="entry name" value="(Trans)glycosidases"/>
    <property type="match status" value="1"/>
</dbReference>
<proteinExistence type="predicted"/>
<name>A0A9X8ECI5_APHAT</name>
<dbReference type="SUPFAM" id="SSF50370">
    <property type="entry name" value="Ricin B-like lectins"/>
    <property type="match status" value="2"/>
</dbReference>
<keyword evidence="9" id="KW-0961">Cell wall biogenesis/degradation</keyword>
<feature type="region of interest" description="Disordered" evidence="14">
    <location>
        <begin position="594"/>
        <end position="649"/>
    </location>
</feature>
<evidence type="ECO:0000256" key="4">
    <source>
        <dbReference type="ARBA" id="ARBA00022475"/>
    </source>
</evidence>
<accession>A0A9X8ECI5</accession>
<dbReference type="Gene3D" id="2.80.10.50">
    <property type="match status" value="2"/>
</dbReference>
<dbReference type="EC" id="3.2.1.39" evidence="3"/>
<dbReference type="GO" id="GO:0005886">
    <property type="term" value="C:plasma membrane"/>
    <property type="evidence" value="ECO:0007669"/>
    <property type="project" value="UniProtKB-SubCell"/>
</dbReference>